<accession>A0ABU1U2I6</accession>
<evidence type="ECO:0000256" key="3">
    <source>
        <dbReference type="ARBA" id="ARBA00004729"/>
    </source>
</evidence>
<dbReference type="EC" id="4.2.1.33" evidence="10"/>
<dbReference type="GO" id="GO:0047508">
    <property type="term" value="F:(R)-2-methylmalate dehydratase activity"/>
    <property type="evidence" value="ECO:0007669"/>
    <property type="project" value="UniProtKB-EC"/>
</dbReference>
<evidence type="ECO:0000256" key="9">
    <source>
        <dbReference type="ARBA" id="ARBA00023304"/>
    </source>
</evidence>
<comment type="subunit">
    <text evidence="5 10">Heterodimer of LeuC and LeuD.</text>
</comment>
<dbReference type="SUPFAM" id="SSF52016">
    <property type="entry name" value="LeuD/IlvD-like"/>
    <property type="match status" value="1"/>
</dbReference>
<keyword evidence="8 10" id="KW-0456">Lyase</keyword>
<dbReference type="NCBIfam" id="TIGR00171">
    <property type="entry name" value="leuD"/>
    <property type="match status" value="1"/>
</dbReference>
<dbReference type="Proteomes" id="UP001258181">
    <property type="component" value="Unassembled WGS sequence"/>
</dbReference>
<gene>
    <name evidence="10" type="primary">leuD</name>
    <name evidence="12" type="ORF">J2X07_002671</name>
</gene>
<evidence type="ECO:0000256" key="4">
    <source>
        <dbReference type="ARBA" id="ARBA00009845"/>
    </source>
</evidence>
<dbReference type="EMBL" id="JAVDWA010000004">
    <property type="protein sequence ID" value="MDR7073684.1"/>
    <property type="molecule type" value="Genomic_DNA"/>
</dbReference>
<organism evidence="12 13">
    <name type="scientific">Fictibacillus barbaricus</name>
    <dbReference type="NCBI Taxonomy" id="182136"/>
    <lineage>
        <taxon>Bacteria</taxon>
        <taxon>Bacillati</taxon>
        <taxon>Bacillota</taxon>
        <taxon>Bacilli</taxon>
        <taxon>Bacillales</taxon>
        <taxon>Fictibacillaceae</taxon>
        <taxon>Fictibacillus</taxon>
    </lineage>
</organism>
<dbReference type="InterPro" id="IPR015928">
    <property type="entry name" value="Aconitase/3IPM_dehydase_swvl"/>
</dbReference>
<evidence type="ECO:0000256" key="2">
    <source>
        <dbReference type="ARBA" id="ARBA00002695"/>
    </source>
</evidence>
<dbReference type="RefSeq" id="WP_310259351.1">
    <property type="nucleotide sequence ID" value="NZ_JAVDWA010000004.1"/>
</dbReference>
<evidence type="ECO:0000313" key="12">
    <source>
        <dbReference type="EMBL" id="MDR7073684.1"/>
    </source>
</evidence>
<comment type="caution">
    <text evidence="12">The sequence shown here is derived from an EMBL/GenBank/DDBJ whole genome shotgun (WGS) entry which is preliminary data.</text>
</comment>
<dbReference type="InterPro" id="IPR004431">
    <property type="entry name" value="3-IsopropMal_deHydase_ssu"/>
</dbReference>
<reference evidence="12 13" key="1">
    <citation type="submission" date="2023-07" db="EMBL/GenBank/DDBJ databases">
        <title>Sorghum-associated microbial communities from plants grown in Nebraska, USA.</title>
        <authorList>
            <person name="Schachtman D."/>
        </authorList>
    </citation>
    <scope>NUCLEOTIDE SEQUENCE [LARGE SCALE GENOMIC DNA]</scope>
    <source>
        <strain evidence="12 13">BE211</strain>
    </source>
</reference>
<comment type="pathway">
    <text evidence="3 10">Amino-acid biosynthesis; L-leucine biosynthesis; L-leucine from 3-methyl-2-oxobutanoate: step 2/4.</text>
</comment>
<dbReference type="Gene3D" id="3.20.19.10">
    <property type="entry name" value="Aconitase, domain 4"/>
    <property type="match status" value="1"/>
</dbReference>
<dbReference type="Pfam" id="PF00694">
    <property type="entry name" value="Aconitase_C"/>
    <property type="match status" value="1"/>
</dbReference>
<evidence type="ECO:0000256" key="10">
    <source>
        <dbReference type="HAMAP-Rule" id="MF_01031"/>
    </source>
</evidence>
<comment type="catalytic activity">
    <reaction evidence="1 10">
        <text>(2R,3S)-3-isopropylmalate = (2S)-2-isopropylmalate</text>
        <dbReference type="Rhea" id="RHEA:32287"/>
        <dbReference type="ChEBI" id="CHEBI:1178"/>
        <dbReference type="ChEBI" id="CHEBI:35121"/>
        <dbReference type="EC" id="4.2.1.33"/>
    </reaction>
</comment>
<dbReference type="InterPro" id="IPR050075">
    <property type="entry name" value="LeuD"/>
</dbReference>
<name>A0ABU1U2I6_9BACL</name>
<evidence type="ECO:0000256" key="1">
    <source>
        <dbReference type="ARBA" id="ARBA00000491"/>
    </source>
</evidence>
<keyword evidence="6 10" id="KW-0432">Leucine biosynthesis</keyword>
<protein>
    <recommendedName>
        <fullName evidence="10">3-isopropylmalate dehydratase small subunit</fullName>
        <ecNumber evidence="10">4.2.1.33</ecNumber>
    </recommendedName>
    <alternativeName>
        <fullName evidence="10">Alpha-IPM isomerase</fullName>
        <shortName evidence="10">IPMI</shortName>
    </alternativeName>
    <alternativeName>
        <fullName evidence="10">Isopropylmalate isomerase</fullName>
    </alternativeName>
</protein>
<evidence type="ECO:0000256" key="7">
    <source>
        <dbReference type="ARBA" id="ARBA00022605"/>
    </source>
</evidence>
<dbReference type="InterPro" id="IPR000573">
    <property type="entry name" value="AconitaseA/IPMdHydase_ssu_swvl"/>
</dbReference>
<dbReference type="PANTHER" id="PTHR43345">
    <property type="entry name" value="3-ISOPROPYLMALATE DEHYDRATASE SMALL SUBUNIT 2-RELATED-RELATED"/>
    <property type="match status" value="1"/>
</dbReference>
<proteinExistence type="inferred from homology"/>
<evidence type="ECO:0000313" key="13">
    <source>
        <dbReference type="Proteomes" id="UP001258181"/>
    </source>
</evidence>
<feature type="domain" description="Aconitase A/isopropylmalate dehydratase small subunit swivel" evidence="11">
    <location>
        <begin position="2"/>
        <end position="123"/>
    </location>
</feature>
<sequence length="197" mass="22802">MPGLKSFAGKAAALPRDHVDTDQIIPKQFLKKIDKEGYGEFLFFDWRYREDGSDDPSFELNQSETKNASILITGKNFGCGSSREHAPWALKDYGFQIIIAESFADIFFNNCVKNGILPIRLSKEEIDRLYSENTTTVINELKVSLEQQLILNEEGEVFHFDFDPYWKTMLVNGWDEISVTLQHEEEIKKYEMREAVM</sequence>
<evidence type="ECO:0000259" key="11">
    <source>
        <dbReference type="Pfam" id="PF00694"/>
    </source>
</evidence>
<dbReference type="CDD" id="cd01577">
    <property type="entry name" value="IPMI_Swivel"/>
    <property type="match status" value="1"/>
</dbReference>
<evidence type="ECO:0000256" key="6">
    <source>
        <dbReference type="ARBA" id="ARBA00022430"/>
    </source>
</evidence>
<keyword evidence="7 10" id="KW-0028">Amino-acid biosynthesis</keyword>
<evidence type="ECO:0000256" key="5">
    <source>
        <dbReference type="ARBA" id="ARBA00011271"/>
    </source>
</evidence>
<dbReference type="InterPro" id="IPR033940">
    <property type="entry name" value="IPMI_Swivel"/>
</dbReference>
<dbReference type="HAMAP" id="MF_01031">
    <property type="entry name" value="LeuD_type1"/>
    <property type="match status" value="1"/>
</dbReference>
<keyword evidence="13" id="KW-1185">Reference proteome</keyword>
<dbReference type="NCBIfam" id="NF002458">
    <property type="entry name" value="PRK01641.1"/>
    <property type="match status" value="1"/>
</dbReference>
<comment type="similarity">
    <text evidence="4 10">Belongs to the LeuD family. LeuD type 1 subfamily.</text>
</comment>
<keyword evidence="9 10" id="KW-0100">Branched-chain amino acid biosynthesis</keyword>
<comment type="function">
    <text evidence="2 10">Catalyzes the isomerization between 2-isopropylmalate and 3-isopropylmalate, via the formation of 2-isopropylmaleate.</text>
</comment>
<dbReference type="GO" id="GO:0003861">
    <property type="term" value="F:3-isopropylmalate dehydratase activity"/>
    <property type="evidence" value="ECO:0007669"/>
    <property type="project" value="UniProtKB-EC"/>
</dbReference>
<dbReference type="PANTHER" id="PTHR43345:SF5">
    <property type="entry name" value="3-ISOPROPYLMALATE DEHYDRATASE SMALL SUBUNIT"/>
    <property type="match status" value="1"/>
</dbReference>
<evidence type="ECO:0000256" key="8">
    <source>
        <dbReference type="ARBA" id="ARBA00023239"/>
    </source>
</evidence>